<dbReference type="GO" id="GO:0006508">
    <property type="term" value="P:proteolysis"/>
    <property type="evidence" value="ECO:0007669"/>
    <property type="project" value="InterPro"/>
</dbReference>
<evidence type="ECO:0000313" key="4">
    <source>
        <dbReference type="Proteomes" id="UP000191112"/>
    </source>
</evidence>
<dbReference type="GO" id="GO:0008235">
    <property type="term" value="F:metalloexopeptidase activity"/>
    <property type="evidence" value="ECO:0007669"/>
    <property type="project" value="InterPro"/>
</dbReference>
<dbReference type="InterPro" id="IPR007484">
    <property type="entry name" value="Peptidase_M28"/>
</dbReference>
<dbReference type="InterPro" id="IPR045175">
    <property type="entry name" value="M28_fam"/>
</dbReference>
<dbReference type="Proteomes" id="UP000191112">
    <property type="component" value="Unassembled WGS sequence"/>
</dbReference>
<dbReference type="PANTHER" id="PTHR12147">
    <property type="entry name" value="METALLOPEPTIDASE M28 FAMILY MEMBER"/>
    <property type="match status" value="1"/>
</dbReference>
<proteinExistence type="predicted"/>
<evidence type="ECO:0000256" key="1">
    <source>
        <dbReference type="SAM" id="SignalP"/>
    </source>
</evidence>
<organism evidence="3 4">
    <name type="scientific">Soonwooa buanensis</name>
    <dbReference type="NCBI Taxonomy" id="619805"/>
    <lineage>
        <taxon>Bacteria</taxon>
        <taxon>Pseudomonadati</taxon>
        <taxon>Bacteroidota</taxon>
        <taxon>Flavobacteriia</taxon>
        <taxon>Flavobacteriales</taxon>
        <taxon>Weeksellaceae</taxon>
        <taxon>Chryseobacterium group</taxon>
        <taxon>Soonwooa</taxon>
    </lineage>
</organism>
<dbReference type="SUPFAM" id="SSF53187">
    <property type="entry name" value="Zn-dependent exopeptidases"/>
    <property type="match status" value="1"/>
</dbReference>
<protein>
    <submittedName>
        <fullName evidence="3">Peptidase family M28</fullName>
    </submittedName>
</protein>
<dbReference type="RefSeq" id="WP_079666802.1">
    <property type="nucleotide sequence ID" value="NZ_FUYZ01000004.1"/>
</dbReference>
<evidence type="ECO:0000313" key="3">
    <source>
        <dbReference type="EMBL" id="SKB87304.1"/>
    </source>
</evidence>
<dbReference type="Pfam" id="PF04389">
    <property type="entry name" value="Peptidase_M28"/>
    <property type="match status" value="1"/>
</dbReference>
<dbReference type="AlphaFoldDB" id="A0A1T5ETL2"/>
<sequence>MKKISTLILACSTSLIFAQTISESRIKDIVTTLAADNMKGRKVGTPENEKAAEYIAEQFKKNKLDYCYGKSYLVPFHYNDEMYFNVCAIKKGKTDKIIAFGAHFDHIGERTTGEDKIYNGADDNASGTSAVIALSDYYKDRKDDYSYMFLGFNAEEIGLVGSDNLSNNAEFKKYLPNIKALFNFEMIGTTSEFGANKMFMTGDNVSDLKDILNQNAVGDFKIAGDPYLDQGLFYRSDNVGFVKKDVVAHSFSTVDMNHQNHYHKVNDDISVIDFKNLTDLVNSFAKTLDKTLQKDFNPKYNDKLEK</sequence>
<reference evidence="3 4" key="1">
    <citation type="submission" date="2017-02" db="EMBL/GenBank/DDBJ databases">
        <authorList>
            <person name="Peterson S.W."/>
        </authorList>
    </citation>
    <scope>NUCLEOTIDE SEQUENCE [LARGE SCALE GENOMIC DNA]</scope>
    <source>
        <strain evidence="3 4">DSM 22323</strain>
    </source>
</reference>
<evidence type="ECO:0000259" key="2">
    <source>
        <dbReference type="Pfam" id="PF04389"/>
    </source>
</evidence>
<dbReference type="EMBL" id="FUYZ01000004">
    <property type="protein sequence ID" value="SKB87304.1"/>
    <property type="molecule type" value="Genomic_DNA"/>
</dbReference>
<dbReference type="OrthoDB" id="9764939at2"/>
<feature type="domain" description="Peptidase M28" evidence="2">
    <location>
        <begin position="85"/>
        <end position="280"/>
    </location>
</feature>
<accession>A0A1T5ETL2</accession>
<feature type="signal peptide" evidence="1">
    <location>
        <begin position="1"/>
        <end position="18"/>
    </location>
</feature>
<feature type="chain" id="PRO_5013001792" evidence="1">
    <location>
        <begin position="19"/>
        <end position="306"/>
    </location>
</feature>
<gene>
    <name evidence="3" type="ORF">SAMN05660477_01552</name>
</gene>
<dbReference type="PANTHER" id="PTHR12147:SF26">
    <property type="entry name" value="PEPTIDASE M28 DOMAIN-CONTAINING PROTEIN"/>
    <property type="match status" value="1"/>
</dbReference>
<name>A0A1T5ETL2_9FLAO</name>
<dbReference type="STRING" id="619805.SAMN05660477_01552"/>
<dbReference type="Gene3D" id="3.40.630.10">
    <property type="entry name" value="Zn peptidases"/>
    <property type="match status" value="1"/>
</dbReference>
<keyword evidence="4" id="KW-1185">Reference proteome</keyword>
<keyword evidence="1" id="KW-0732">Signal</keyword>